<proteinExistence type="predicted"/>
<evidence type="ECO:0000313" key="2">
    <source>
        <dbReference type="EMBL" id="TNN80086.1"/>
    </source>
</evidence>
<sequence>MCSVWLKMDVKNASKCKEGYHGLRCDQFVPKTDALLSDPSGRSIERPDRPHGVYQHLSCGQPADWLRKHNVLPDRKGGVRLVAPPPWEAQHVTHAFTSPTRRRPDPRRPHHPPSEDWVSMP</sequence>
<organism evidence="2 3">
    <name type="scientific">Liparis tanakae</name>
    <name type="common">Tanaka's snailfish</name>
    <dbReference type="NCBI Taxonomy" id="230148"/>
    <lineage>
        <taxon>Eukaryota</taxon>
        <taxon>Metazoa</taxon>
        <taxon>Chordata</taxon>
        <taxon>Craniata</taxon>
        <taxon>Vertebrata</taxon>
        <taxon>Euteleostomi</taxon>
        <taxon>Actinopterygii</taxon>
        <taxon>Neopterygii</taxon>
        <taxon>Teleostei</taxon>
        <taxon>Neoteleostei</taxon>
        <taxon>Acanthomorphata</taxon>
        <taxon>Eupercaria</taxon>
        <taxon>Perciformes</taxon>
        <taxon>Cottioidei</taxon>
        <taxon>Cottales</taxon>
        <taxon>Liparidae</taxon>
        <taxon>Liparis</taxon>
    </lineage>
</organism>
<gene>
    <name evidence="2" type="primary">NRG3_1</name>
    <name evidence="2" type="ORF">EYF80_009738</name>
</gene>
<feature type="region of interest" description="Disordered" evidence="1">
    <location>
        <begin position="81"/>
        <end position="121"/>
    </location>
</feature>
<reference evidence="2 3" key="1">
    <citation type="submission" date="2019-03" db="EMBL/GenBank/DDBJ databases">
        <title>First draft genome of Liparis tanakae, snailfish: a comprehensive survey of snailfish specific genes.</title>
        <authorList>
            <person name="Kim W."/>
            <person name="Song I."/>
            <person name="Jeong J.-H."/>
            <person name="Kim D."/>
            <person name="Kim S."/>
            <person name="Ryu S."/>
            <person name="Song J.Y."/>
            <person name="Lee S.K."/>
        </authorList>
    </citation>
    <scope>NUCLEOTIDE SEQUENCE [LARGE SCALE GENOMIC DNA]</scope>
    <source>
        <tissue evidence="2">Muscle</tissue>
    </source>
</reference>
<evidence type="ECO:0000313" key="3">
    <source>
        <dbReference type="Proteomes" id="UP000314294"/>
    </source>
</evidence>
<keyword evidence="3" id="KW-1185">Reference proteome</keyword>
<dbReference type="OrthoDB" id="9939684at2759"/>
<name>A0A4Z2IQE6_9TELE</name>
<dbReference type="Proteomes" id="UP000314294">
    <property type="component" value="Unassembled WGS sequence"/>
</dbReference>
<dbReference type="EMBL" id="SRLO01000058">
    <property type="protein sequence ID" value="TNN80086.1"/>
    <property type="molecule type" value="Genomic_DNA"/>
</dbReference>
<protein>
    <submittedName>
        <fullName evidence="2">Pro-neuregulin-3, membrane-bound isoform</fullName>
    </submittedName>
</protein>
<dbReference type="AlphaFoldDB" id="A0A4Z2IQE6"/>
<accession>A0A4Z2IQE6</accession>
<comment type="caution">
    <text evidence="2">The sequence shown here is derived from an EMBL/GenBank/DDBJ whole genome shotgun (WGS) entry which is preliminary data.</text>
</comment>
<evidence type="ECO:0000256" key="1">
    <source>
        <dbReference type="SAM" id="MobiDB-lite"/>
    </source>
</evidence>